<accession>A0A6J1QY26</accession>
<evidence type="ECO:0000313" key="9">
    <source>
        <dbReference type="RefSeq" id="XP_024886773.1"/>
    </source>
</evidence>
<dbReference type="SUPFAM" id="SSF117856">
    <property type="entry name" value="AF0104/ALDC/Ptd012-like"/>
    <property type="match status" value="1"/>
</dbReference>
<keyword evidence="3" id="KW-0479">Metal-binding</keyword>
<dbReference type="PANTHER" id="PTHR13204:SF1">
    <property type="entry name" value="ESTER HYDROLASE C11ORF54"/>
    <property type="match status" value="1"/>
</dbReference>
<evidence type="ECO:0000256" key="3">
    <source>
        <dbReference type="ARBA" id="ARBA00022723"/>
    </source>
</evidence>
<keyword evidence="5" id="KW-0862">Zinc</keyword>
<sequence>MSTPQYDTAKWNFREILSLTTYDSFIIGSGYAAKPYMPYNGHLIMNAVYRAPITNASRIAFADNGRSRREMLTDFYQIMCSFVGNFFVSKGKNGNVLRVRAKGRESNLDNITIMQGILYKRYCEKKNCTVALGGVLRIKNGRMAQNIMPGQYPPRVSSFIDLARWFQYHNMYLESDLIVVGTIVNTKSIGHRSALRFVSTNEESSIPMFFQLWSRRAVC</sequence>
<evidence type="ECO:0000256" key="5">
    <source>
        <dbReference type="ARBA" id="ARBA00022833"/>
    </source>
</evidence>
<dbReference type="GO" id="GO:0005634">
    <property type="term" value="C:nucleus"/>
    <property type="evidence" value="ECO:0007669"/>
    <property type="project" value="UniProtKB-SubCell"/>
</dbReference>
<protein>
    <submittedName>
        <fullName evidence="9">Uncharacterized protein LOC112464166</fullName>
    </submittedName>
</protein>
<dbReference type="GO" id="GO:0016788">
    <property type="term" value="F:hydrolase activity, acting on ester bonds"/>
    <property type="evidence" value="ECO:0007669"/>
    <property type="project" value="TreeGrafter"/>
</dbReference>
<dbReference type="Pfam" id="PF08925">
    <property type="entry name" value="DUF1907"/>
    <property type="match status" value="1"/>
</dbReference>
<proteinExistence type="predicted"/>
<dbReference type="SMART" id="SM01168">
    <property type="entry name" value="DUF1907"/>
    <property type="match status" value="1"/>
</dbReference>
<dbReference type="OrthoDB" id="5119241at2759"/>
<dbReference type="Proteomes" id="UP000504618">
    <property type="component" value="Unplaced"/>
</dbReference>
<dbReference type="PANTHER" id="PTHR13204">
    <property type="entry name" value="PTD012 PROTEIN"/>
    <property type="match status" value="1"/>
</dbReference>
<feature type="domain" description="DUF1907" evidence="7">
    <location>
        <begin position="6"/>
        <end position="189"/>
    </location>
</feature>
<evidence type="ECO:0000313" key="8">
    <source>
        <dbReference type="Proteomes" id="UP000504618"/>
    </source>
</evidence>
<dbReference type="GeneID" id="112464166"/>
<evidence type="ECO:0000259" key="7">
    <source>
        <dbReference type="SMART" id="SM01168"/>
    </source>
</evidence>
<evidence type="ECO:0000256" key="4">
    <source>
        <dbReference type="ARBA" id="ARBA00022801"/>
    </source>
</evidence>
<dbReference type="InterPro" id="IPR015021">
    <property type="entry name" value="C11orf54_DUF1907"/>
</dbReference>
<keyword evidence="4" id="KW-0378">Hydrolase</keyword>
<comment type="subcellular location">
    <subcellularLocation>
        <location evidence="1">Nucleus</location>
    </subcellularLocation>
</comment>
<keyword evidence="8" id="KW-1185">Reference proteome</keyword>
<organism evidence="8 9">
    <name type="scientific">Temnothorax curvispinosus</name>
    <dbReference type="NCBI Taxonomy" id="300111"/>
    <lineage>
        <taxon>Eukaryota</taxon>
        <taxon>Metazoa</taxon>
        <taxon>Ecdysozoa</taxon>
        <taxon>Arthropoda</taxon>
        <taxon>Hexapoda</taxon>
        <taxon>Insecta</taxon>
        <taxon>Pterygota</taxon>
        <taxon>Neoptera</taxon>
        <taxon>Endopterygota</taxon>
        <taxon>Hymenoptera</taxon>
        <taxon>Apocrita</taxon>
        <taxon>Aculeata</taxon>
        <taxon>Formicoidea</taxon>
        <taxon>Formicidae</taxon>
        <taxon>Myrmicinae</taxon>
        <taxon>Temnothorax</taxon>
    </lineage>
</organism>
<evidence type="ECO:0000256" key="2">
    <source>
        <dbReference type="ARBA" id="ARBA00011245"/>
    </source>
</evidence>
<name>A0A6J1QY26_9HYME</name>
<dbReference type="AlphaFoldDB" id="A0A6J1QY26"/>
<dbReference type="GO" id="GO:0008270">
    <property type="term" value="F:zinc ion binding"/>
    <property type="evidence" value="ECO:0007669"/>
    <property type="project" value="TreeGrafter"/>
</dbReference>
<keyword evidence="6" id="KW-0539">Nucleus</keyword>
<dbReference type="RefSeq" id="XP_024886773.1">
    <property type="nucleotide sequence ID" value="XM_025031005.1"/>
</dbReference>
<gene>
    <name evidence="9" type="primary">LOC112464166</name>
</gene>
<reference evidence="9" key="1">
    <citation type="submission" date="2025-08" db="UniProtKB">
        <authorList>
            <consortium name="RefSeq"/>
        </authorList>
    </citation>
    <scope>IDENTIFICATION</scope>
    <source>
        <tissue evidence="9">Whole body</tissue>
    </source>
</reference>
<evidence type="ECO:0000256" key="1">
    <source>
        <dbReference type="ARBA" id="ARBA00004123"/>
    </source>
</evidence>
<evidence type="ECO:0000256" key="6">
    <source>
        <dbReference type="ARBA" id="ARBA00023242"/>
    </source>
</evidence>
<comment type="subunit">
    <text evidence="2">Monomer.</text>
</comment>